<evidence type="ECO:0000259" key="6">
    <source>
        <dbReference type="Pfam" id="PF14833"/>
    </source>
</evidence>
<dbReference type="InterPro" id="IPR006115">
    <property type="entry name" value="6PGDH_NADP-bd"/>
</dbReference>
<evidence type="ECO:0000313" key="8">
    <source>
        <dbReference type="Proteomes" id="UP000591071"/>
    </source>
</evidence>
<dbReference type="InterPro" id="IPR008927">
    <property type="entry name" value="6-PGluconate_DH-like_C_sf"/>
</dbReference>
<dbReference type="GO" id="GO:0016054">
    <property type="term" value="P:organic acid catabolic process"/>
    <property type="evidence" value="ECO:0007669"/>
    <property type="project" value="UniProtKB-ARBA"/>
</dbReference>
<dbReference type="InterPro" id="IPR002204">
    <property type="entry name" value="3-OH-isobutyrate_DH-rel_CS"/>
</dbReference>
<dbReference type="PANTHER" id="PTHR43060">
    <property type="entry name" value="3-HYDROXYISOBUTYRATE DEHYDROGENASE-LIKE 1, MITOCHONDRIAL-RELATED"/>
    <property type="match status" value="1"/>
</dbReference>
<evidence type="ECO:0000256" key="4">
    <source>
        <dbReference type="PIRSR" id="PIRSR000103-1"/>
    </source>
</evidence>
<reference evidence="7 8" key="1">
    <citation type="submission" date="2020-04" db="EMBL/GenBank/DDBJ databases">
        <authorList>
            <person name="Hitch T.C.A."/>
            <person name="Wylensek D."/>
            <person name="Clavel T."/>
        </authorList>
    </citation>
    <scope>NUCLEOTIDE SEQUENCE [LARGE SCALE GENOMIC DNA]</scope>
    <source>
        <strain evidence="7 8">Oil-RF-744-FAT-WT-6-1</strain>
    </source>
</reference>
<dbReference type="InterPro" id="IPR013328">
    <property type="entry name" value="6PGD_dom2"/>
</dbReference>
<dbReference type="GO" id="GO:0016491">
    <property type="term" value="F:oxidoreductase activity"/>
    <property type="evidence" value="ECO:0007669"/>
    <property type="project" value="UniProtKB-KW"/>
</dbReference>
<protein>
    <submittedName>
        <fullName evidence="7">NAD-binding protein</fullName>
    </submittedName>
</protein>
<accession>A0A848BTX4</accession>
<gene>
    <name evidence="7" type="ORF">HF872_08460</name>
</gene>
<dbReference type="InterPro" id="IPR015815">
    <property type="entry name" value="HIBADH-related"/>
</dbReference>
<dbReference type="GO" id="GO:0050661">
    <property type="term" value="F:NADP binding"/>
    <property type="evidence" value="ECO:0007669"/>
    <property type="project" value="InterPro"/>
</dbReference>
<dbReference type="PANTHER" id="PTHR43060:SF3">
    <property type="entry name" value="2-HYDROXY-3-OXOPROPIONATE REDUCTASE"/>
    <property type="match status" value="1"/>
</dbReference>
<dbReference type="Gene3D" id="1.10.1040.10">
    <property type="entry name" value="N-(1-d-carboxylethyl)-l-norvaline Dehydrogenase, domain 2"/>
    <property type="match status" value="1"/>
</dbReference>
<dbReference type="InterPro" id="IPR036291">
    <property type="entry name" value="NAD(P)-bd_dom_sf"/>
</dbReference>
<comment type="similarity">
    <text evidence="1">Belongs to the HIBADH-related family.</text>
</comment>
<evidence type="ECO:0000313" key="7">
    <source>
        <dbReference type="EMBL" id="NME28650.1"/>
    </source>
</evidence>
<name>A0A848BTX4_9FIRM</name>
<dbReference type="RefSeq" id="WP_170087707.1">
    <property type="nucleotide sequence ID" value="NZ_JABAFG010000013.1"/>
</dbReference>
<keyword evidence="3" id="KW-0520">NAD</keyword>
<dbReference type="GO" id="GO:0051287">
    <property type="term" value="F:NAD binding"/>
    <property type="evidence" value="ECO:0007669"/>
    <property type="project" value="InterPro"/>
</dbReference>
<dbReference type="Pfam" id="PF03446">
    <property type="entry name" value="NAD_binding_2"/>
    <property type="match status" value="1"/>
</dbReference>
<dbReference type="Gene3D" id="3.40.50.720">
    <property type="entry name" value="NAD(P)-binding Rossmann-like Domain"/>
    <property type="match status" value="1"/>
</dbReference>
<feature type="active site" evidence="4">
    <location>
        <position position="174"/>
    </location>
</feature>
<dbReference type="PIRSF" id="PIRSF000103">
    <property type="entry name" value="HIBADH"/>
    <property type="match status" value="1"/>
</dbReference>
<feature type="domain" description="6-phosphogluconate dehydrogenase NADP-binding" evidence="5">
    <location>
        <begin position="3"/>
        <end position="165"/>
    </location>
</feature>
<dbReference type="SUPFAM" id="SSF51735">
    <property type="entry name" value="NAD(P)-binding Rossmann-fold domains"/>
    <property type="match status" value="1"/>
</dbReference>
<comment type="caution">
    <text evidence="7">The sequence shown here is derived from an EMBL/GenBank/DDBJ whole genome shotgun (WGS) entry which is preliminary data.</text>
</comment>
<dbReference type="AlphaFoldDB" id="A0A848BTX4"/>
<proteinExistence type="inferred from homology"/>
<evidence type="ECO:0000256" key="2">
    <source>
        <dbReference type="ARBA" id="ARBA00023002"/>
    </source>
</evidence>
<evidence type="ECO:0000259" key="5">
    <source>
        <dbReference type="Pfam" id="PF03446"/>
    </source>
</evidence>
<dbReference type="SUPFAM" id="SSF48179">
    <property type="entry name" value="6-phosphogluconate dehydrogenase C-terminal domain-like"/>
    <property type="match status" value="1"/>
</dbReference>
<sequence length="300" mass="31325">MKRIGFIGLGIMGVPMVRNLCKAGMDVTIIDNGHGNQKAIAELKQQGVHTALTGRETARNQDVVITMLPSGRIVKDVLTGPDGVLAGIRPGTVLIDSSSVAPAESQEFAALAQKAGCPFLDAPVSGGEPGAIAGTLAFMIGGDEMVAEGVRDVFLAMGSSAVVTGPNGAGSVTKLCNQIMCFINIAAVSEALVLAQKAGADPKKVYEAVRGGLAGSAILEQKAARIYGRDFAPGGFLESQMKDINHVMETAQELDVPLLLAPIVQQITQSLMQEGRGREDNSCMVTFYEKLAGITVQTKE</sequence>
<evidence type="ECO:0000256" key="1">
    <source>
        <dbReference type="ARBA" id="ARBA00009080"/>
    </source>
</evidence>
<organism evidence="7 8">
    <name type="scientific">Megasphaera hexanoica</name>
    <dbReference type="NCBI Taxonomy" id="1675036"/>
    <lineage>
        <taxon>Bacteria</taxon>
        <taxon>Bacillati</taxon>
        <taxon>Bacillota</taxon>
        <taxon>Negativicutes</taxon>
        <taxon>Veillonellales</taxon>
        <taxon>Veillonellaceae</taxon>
        <taxon>Megasphaera</taxon>
    </lineage>
</organism>
<dbReference type="PROSITE" id="PS00895">
    <property type="entry name" value="3_HYDROXYISOBUT_DH"/>
    <property type="match status" value="1"/>
</dbReference>
<evidence type="ECO:0000256" key="3">
    <source>
        <dbReference type="ARBA" id="ARBA00023027"/>
    </source>
</evidence>
<dbReference type="Pfam" id="PF14833">
    <property type="entry name" value="NAD_binding_11"/>
    <property type="match status" value="1"/>
</dbReference>
<dbReference type="Proteomes" id="UP000591071">
    <property type="component" value="Unassembled WGS sequence"/>
</dbReference>
<dbReference type="EMBL" id="JABAFG010000013">
    <property type="protein sequence ID" value="NME28650.1"/>
    <property type="molecule type" value="Genomic_DNA"/>
</dbReference>
<dbReference type="InterPro" id="IPR029154">
    <property type="entry name" value="HIBADH-like_NADP-bd"/>
</dbReference>
<keyword evidence="2" id="KW-0560">Oxidoreductase</keyword>
<feature type="domain" description="3-hydroxyisobutyrate dehydrogenase-like NAD-binding" evidence="6">
    <location>
        <begin position="168"/>
        <end position="287"/>
    </location>
</feature>